<protein>
    <recommendedName>
        <fullName evidence="2">At2g35280-like TPR domain-containing protein</fullName>
    </recommendedName>
</protein>
<accession>A0ABQ7XDG3</accession>
<evidence type="ECO:0000256" key="1">
    <source>
        <dbReference type="SAM" id="MobiDB-lite"/>
    </source>
</evidence>
<evidence type="ECO:0000313" key="3">
    <source>
        <dbReference type="EMBL" id="KAH0853984.1"/>
    </source>
</evidence>
<reference evidence="3 4" key="1">
    <citation type="submission" date="2021-05" db="EMBL/GenBank/DDBJ databases">
        <title>Genome Assembly of Synthetic Allotetraploid Brassica napus Reveals Homoeologous Exchanges between Subgenomes.</title>
        <authorList>
            <person name="Davis J.T."/>
        </authorList>
    </citation>
    <scope>NUCLEOTIDE SEQUENCE [LARGE SCALE GENOMIC DNA]</scope>
    <source>
        <strain evidence="4">cv. Da-Ae</strain>
        <tissue evidence="3">Seedling</tissue>
    </source>
</reference>
<evidence type="ECO:0000259" key="2">
    <source>
        <dbReference type="Pfam" id="PF23310"/>
    </source>
</evidence>
<dbReference type="Gene3D" id="2.40.50.140">
    <property type="entry name" value="Nucleic acid-binding proteins"/>
    <property type="match status" value="1"/>
</dbReference>
<dbReference type="EMBL" id="JAGKQM010000617">
    <property type="protein sequence ID" value="KAH0853984.1"/>
    <property type="molecule type" value="Genomic_DNA"/>
</dbReference>
<feature type="region of interest" description="Disordered" evidence="1">
    <location>
        <begin position="68"/>
        <end position="99"/>
    </location>
</feature>
<sequence length="259" mass="29019">TKKQSSSARLECLRFSNRMGGVIKYRVELSVDDGNDNATFVVLDREMLNLIKKDAATLTVKESGETSASAGTLVEGEAYDPNPTGGQVKDGSRKRPRGATSSLDYFNTITSCKSLNFELLKIQQRGCKLHQGLLEFFHRENESLGLHHLRLSSKGGHKEATFIYGVVLMALGMTEKGMNIINKLNDKEGPIILDSLWTNIQNSLEHINVTMKTAYVTSLKMMKPVLPCHPHDMNTFCPTCFYFFFMCEFFEFVLGLNSI</sequence>
<feature type="domain" description="At2g35280-like TPR" evidence="2">
    <location>
        <begin position="130"/>
        <end position="188"/>
    </location>
</feature>
<dbReference type="Pfam" id="PF23310">
    <property type="entry name" value="TPR_27"/>
    <property type="match status" value="1"/>
</dbReference>
<gene>
    <name evidence="3" type="ORF">HID58_092705</name>
</gene>
<name>A0ABQ7XDG3_BRANA</name>
<organism evidence="3 4">
    <name type="scientific">Brassica napus</name>
    <name type="common">Rape</name>
    <dbReference type="NCBI Taxonomy" id="3708"/>
    <lineage>
        <taxon>Eukaryota</taxon>
        <taxon>Viridiplantae</taxon>
        <taxon>Streptophyta</taxon>
        <taxon>Embryophyta</taxon>
        <taxon>Tracheophyta</taxon>
        <taxon>Spermatophyta</taxon>
        <taxon>Magnoliopsida</taxon>
        <taxon>eudicotyledons</taxon>
        <taxon>Gunneridae</taxon>
        <taxon>Pentapetalae</taxon>
        <taxon>rosids</taxon>
        <taxon>malvids</taxon>
        <taxon>Brassicales</taxon>
        <taxon>Brassicaceae</taxon>
        <taxon>Brassiceae</taxon>
        <taxon>Brassica</taxon>
    </lineage>
</organism>
<proteinExistence type="predicted"/>
<dbReference type="Proteomes" id="UP000824890">
    <property type="component" value="Unassembled WGS sequence"/>
</dbReference>
<keyword evidence="4" id="KW-1185">Reference proteome</keyword>
<dbReference type="InterPro" id="IPR012340">
    <property type="entry name" value="NA-bd_OB-fold"/>
</dbReference>
<evidence type="ECO:0000313" key="4">
    <source>
        <dbReference type="Proteomes" id="UP000824890"/>
    </source>
</evidence>
<feature type="non-terminal residue" evidence="3">
    <location>
        <position position="1"/>
    </location>
</feature>
<dbReference type="InterPro" id="IPR057136">
    <property type="entry name" value="At2g35280_TPR_dom"/>
</dbReference>
<comment type="caution">
    <text evidence="3">The sequence shown here is derived from an EMBL/GenBank/DDBJ whole genome shotgun (WGS) entry which is preliminary data.</text>
</comment>